<comment type="function">
    <text evidence="24">Catalyzes the ATP-dependent phosphorylation of sn-l,2-diacylglycerol (DAG) to phosphatidic acid. Involved in the recycling of diacylglycerol produced as a by-product during membrane-derived oligosaccharide (MDO) biosynthesis.</text>
</comment>
<dbReference type="Gene3D" id="1.10.287.3610">
    <property type="match status" value="1"/>
</dbReference>
<feature type="binding site" evidence="22">
    <location>
        <position position="75"/>
    </location>
    <ligand>
        <name>ATP</name>
        <dbReference type="ChEBI" id="CHEBI:30616"/>
    </ligand>
</feature>
<feature type="binding site" evidence="23">
    <location>
        <position position="27"/>
    </location>
    <ligand>
        <name>a divalent metal cation</name>
        <dbReference type="ChEBI" id="CHEBI:60240"/>
    </ligand>
</feature>
<feature type="binding site" evidence="22">
    <location>
        <position position="15"/>
    </location>
    <ligand>
        <name>ATP</name>
        <dbReference type="ChEBI" id="CHEBI:30616"/>
    </ligand>
</feature>
<evidence type="ECO:0000256" key="18">
    <source>
        <dbReference type="ARBA" id="ARBA00023209"/>
    </source>
</evidence>
<feature type="binding site" evidence="21">
    <location>
        <position position="68"/>
    </location>
    <ligand>
        <name>substrate</name>
    </ligand>
</feature>
<dbReference type="EMBL" id="FOXB01000017">
    <property type="protein sequence ID" value="SFP37614.1"/>
    <property type="molecule type" value="Genomic_DNA"/>
</dbReference>
<evidence type="ECO:0000256" key="11">
    <source>
        <dbReference type="ARBA" id="ARBA00022741"/>
    </source>
</evidence>
<evidence type="ECO:0000313" key="25">
    <source>
        <dbReference type="EMBL" id="SFP37614.1"/>
    </source>
</evidence>
<evidence type="ECO:0000256" key="10">
    <source>
        <dbReference type="ARBA" id="ARBA00022723"/>
    </source>
</evidence>
<dbReference type="GO" id="GO:0006654">
    <property type="term" value="P:phosphatidic acid biosynthetic process"/>
    <property type="evidence" value="ECO:0007669"/>
    <property type="project" value="InterPro"/>
</dbReference>
<evidence type="ECO:0000256" key="15">
    <source>
        <dbReference type="ARBA" id="ARBA00022989"/>
    </source>
</evidence>
<evidence type="ECO:0000256" key="12">
    <source>
        <dbReference type="ARBA" id="ARBA00022777"/>
    </source>
</evidence>
<keyword evidence="10 23" id="KW-0479">Metal-binding</keyword>
<proteinExistence type="inferred from homology"/>
<evidence type="ECO:0000256" key="8">
    <source>
        <dbReference type="ARBA" id="ARBA00022679"/>
    </source>
</evidence>
<keyword evidence="9 24" id="KW-0812">Transmembrane</keyword>
<keyword evidence="8 24" id="KW-0808">Transferase</keyword>
<evidence type="ECO:0000256" key="4">
    <source>
        <dbReference type="ARBA" id="ARBA00017575"/>
    </source>
</evidence>
<keyword evidence="5" id="KW-1003">Cell membrane</keyword>
<dbReference type="PANTHER" id="PTHR34299:SF1">
    <property type="entry name" value="DIACYLGLYCEROL KINASE"/>
    <property type="match status" value="1"/>
</dbReference>
<name>A0A1I5PUH8_9BACT</name>
<evidence type="ECO:0000256" key="5">
    <source>
        <dbReference type="ARBA" id="ARBA00022475"/>
    </source>
</evidence>
<feature type="binding site" evidence="21">
    <location>
        <position position="97"/>
    </location>
    <ligand>
        <name>substrate</name>
    </ligand>
</feature>
<evidence type="ECO:0000256" key="13">
    <source>
        <dbReference type="ARBA" id="ARBA00022840"/>
    </source>
</evidence>
<evidence type="ECO:0000256" key="7">
    <source>
        <dbReference type="ARBA" id="ARBA00022519"/>
    </source>
</evidence>
<dbReference type="Pfam" id="PF01219">
    <property type="entry name" value="DAGK_prokar"/>
    <property type="match status" value="1"/>
</dbReference>
<feature type="binding site" evidence="23">
    <location>
        <position position="75"/>
    </location>
    <ligand>
        <name>a divalent metal cation</name>
        <dbReference type="ChEBI" id="CHEBI:60240"/>
    </ligand>
</feature>
<keyword evidence="6" id="KW-0444">Lipid biosynthesis</keyword>
<dbReference type="GO" id="GO:0004143">
    <property type="term" value="F:ATP-dependent diacylglycerol kinase activity"/>
    <property type="evidence" value="ECO:0007669"/>
    <property type="project" value="UniProtKB-EC"/>
</dbReference>
<comment type="similarity">
    <text evidence="2 24">Belongs to the bacterial diacylglycerol kinase family.</text>
</comment>
<sequence length="121" mass="13613">MINKPKYSIWKNANYAIEGFFEVLKNETSFKIEIAITIVVWIGLFFAPMPFIAKSVLALSMFIVIIAELGNSAIERTVDLVTKEHHTLAKHAKDAGSAMVLFAVILTILIWIVTIYSTYFS</sequence>
<evidence type="ECO:0000256" key="9">
    <source>
        <dbReference type="ARBA" id="ARBA00022692"/>
    </source>
</evidence>
<evidence type="ECO:0000256" key="20">
    <source>
        <dbReference type="PIRSR" id="PIRSR600829-1"/>
    </source>
</evidence>
<keyword evidence="16 24" id="KW-0443">Lipid metabolism</keyword>
<dbReference type="GO" id="GO:0005524">
    <property type="term" value="F:ATP binding"/>
    <property type="evidence" value="ECO:0007669"/>
    <property type="project" value="UniProtKB-KW"/>
</dbReference>
<evidence type="ECO:0000313" key="26">
    <source>
        <dbReference type="Proteomes" id="UP000199227"/>
    </source>
</evidence>
<feature type="active site" description="Proton acceptor" evidence="20">
    <location>
        <position position="68"/>
    </location>
</feature>
<keyword evidence="14 23" id="KW-0460">Magnesium</keyword>
<keyword evidence="12 24" id="KW-0418">Kinase</keyword>
<gene>
    <name evidence="25" type="ORF">SAMN05216234_1174</name>
</gene>
<dbReference type="CDD" id="cd14264">
    <property type="entry name" value="DAGK_IM"/>
    <property type="match status" value="1"/>
</dbReference>
<dbReference type="InterPro" id="IPR000829">
    <property type="entry name" value="DAGK"/>
</dbReference>
<feature type="binding site" evidence="22">
    <location>
        <position position="27"/>
    </location>
    <ligand>
        <name>ATP</name>
        <dbReference type="ChEBI" id="CHEBI:30616"/>
    </ligand>
</feature>
<evidence type="ECO:0000256" key="17">
    <source>
        <dbReference type="ARBA" id="ARBA00023136"/>
    </source>
</evidence>
<keyword evidence="19 24" id="KW-1208">Phospholipid metabolism</keyword>
<evidence type="ECO:0000256" key="3">
    <source>
        <dbReference type="ARBA" id="ARBA00012133"/>
    </source>
</evidence>
<protein>
    <recommendedName>
        <fullName evidence="4 24">Diacylglycerol kinase</fullName>
        <ecNumber evidence="3 24">2.7.1.107</ecNumber>
    </recommendedName>
</protein>
<dbReference type="EC" id="2.7.1.107" evidence="3 24"/>
<evidence type="ECO:0000256" key="16">
    <source>
        <dbReference type="ARBA" id="ARBA00023098"/>
    </source>
</evidence>
<reference evidence="25 26" key="1">
    <citation type="submission" date="2016-10" db="EMBL/GenBank/DDBJ databases">
        <authorList>
            <person name="de Groot N.N."/>
        </authorList>
    </citation>
    <scope>NUCLEOTIDE SEQUENCE [LARGE SCALE GENOMIC DNA]</scope>
    <source>
        <strain evidence="25 26">EP1-55-1</strain>
    </source>
</reference>
<feature type="transmembrane region" description="Helical" evidence="24">
    <location>
        <begin position="95"/>
        <end position="119"/>
    </location>
</feature>
<keyword evidence="26" id="KW-1185">Reference proteome</keyword>
<dbReference type="OrthoDB" id="5460798at2"/>
<keyword evidence="13 22" id="KW-0067">ATP-binding</keyword>
<dbReference type="InterPro" id="IPR033718">
    <property type="entry name" value="DAGK_prok"/>
</dbReference>
<dbReference type="RefSeq" id="WP_092912353.1">
    <property type="nucleotide sequence ID" value="NZ_FOXB01000017.1"/>
</dbReference>
<comment type="cofactor">
    <cofactor evidence="23">
        <name>Mg(2+)</name>
        <dbReference type="ChEBI" id="CHEBI:18420"/>
    </cofactor>
    <text evidence="23">Mn(2+), Zn(2+), Cd(2+) and Co(2+) support activity to lesser extents.</text>
</comment>
<comment type="caution">
    <text evidence="24">Lacks conserved residue(s) required for the propagation of feature annotation.</text>
</comment>
<evidence type="ECO:0000256" key="24">
    <source>
        <dbReference type="RuleBase" id="RU363065"/>
    </source>
</evidence>
<organism evidence="25 26">
    <name type="scientific">Hydrogenimonas thermophila</name>
    <dbReference type="NCBI Taxonomy" id="223786"/>
    <lineage>
        <taxon>Bacteria</taxon>
        <taxon>Pseudomonadati</taxon>
        <taxon>Campylobacterota</taxon>
        <taxon>Epsilonproteobacteria</taxon>
        <taxon>Campylobacterales</taxon>
        <taxon>Hydrogenimonadaceae</taxon>
        <taxon>Hydrogenimonas</taxon>
    </lineage>
</organism>
<dbReference type="InterPro" id="IPR036945">
    <property type="entry name" value="DAGK_sf"/>
</dbReference>
<dbReference type="AlphaFoldDB" id="A0A1I5PUH8"/>
<dbReference type="STRING" id="223786.SAMN05216234_1174"/>
<keyword evidence="18" id="KW-0594">Phospholipid biosynthesis</keyword>
<evidence type="ECO:0000256" key="19">
    <source>
        <dbReference type="ARBA" id="ARBA00023264"/>
    </source>
</evidence>
<keyword evidence="11 22" id="KW-0547">Nucleotide-binding</keyword>
<evidence type="ECO:0000256" key="2">
    <source>
        <dbReference type="ARBA" id="ARBA00005967"/>
    </source>
</evidence>
<evidence type="ECO:0000256" key="1">
    <source>
        <dbReference type="ARBA" id="ARBA00004429"/>
    </source>
</evidence>
<dbReference type="GO" id="GO:0005886">
    <property type="term" value="C:plasma membrane"/>
    <property type="evidence" value="ECO:0007669"/>
    <property type="project" value="UniProtKB-SubCell"/>
</dbReference>
<comment type="subcellular location">
    <subcellularLocation>
        <location evidence="1">Cell inner membrane</location>
        <topology evidence="1">Multi-pass membrane protein</topology>
    </subcellularLocation>
</comment>
<comment type="catalytic activity">
    <reaction evidence="24">
        <text>a 1,2-diacyl-sn-glycerol + ATP = a 1,2-diacyl-sn-glycero-3-phosphate + ADP + H(+)</text>
        <dbReference type="Rhea" id="RHEA:10272"/>
        <dbReference type="ChEBI" id="CHEBI:15378"/>
        <dbReference type="ChEBI" id="CHEBI:17815"/>
        <dbReference type="ChEBI" id="CHEBI:30616"/>
        <dbReference type="ChEBI" id="CHEBI:58608"/>
        <dbReference type="ChEBI" id="CHEBI:456216"/>
        <dbReference type="EC" id="2.7.1.107"/>
    </reaction>
</comment>
<keyword evidence="15 24" id="KW-1133">Transmembrane helix</keyword>
<feature type="binding site" evidence="22">
    <location>
        <begin position="84"/>
        <end position="86"/>
    </location>
    <ligand>
        <name>ATP</name>
        <dbReference type="ChEBI" id="CHEBI:30616"/>
    </ligand>
</feature>
<dbReference type="PANTHER" id="PTHR34299">
    <property type="entry name" value="DIACYLGLYCEROL KINASE"/>
    <property type="match status" value="1"/>
</dbReference>
<evidence type="ECO:0000256" key="21">
    <source>
        <dbReference type="PIRSR" id="PIRSR600829-2"/>
    </source>
</evidence>
<keyword evidence="17 24" id="KW-0472">Membrane</keyword>
<keyword evidence="7" id="KW-0997">Cell inner membrane</keyword>
<accession>A0A1I5PUH8</accession>
<evidence type="ECO:0000256" key="22">
    <source>
        <dbReference type="PIRSR" id="PIRSR600829-3"/>
    </source>
</evidence>
<feature type="binding site" evidence="22">
    <location>
        <begin position="93"/>
        <end position="94"/>
    </location>
    <ligand>
        <name>ATP</name>
        <dbReference type="ChEBI" id="CHEBI:30616"/>
    </ligand>
</feature>
<evidence type="ECO:0000256" key="23">
    <source>
        <dbReference type="PIRSR" id="PIRSR600829-4"/>
    </source>
</evidence>
<dbReference type="Proteomes" id="UP000199227">
    <property type="component" value="Unassembled WGS sequence"/>
</dbReference>
<evidence type="ECO:0000256" key="6">
    <source>
        <dbReference type="ARBA" id="ARBA00022516"/>
    </source>
</evidence>
<evidence type="ECO:0000256" key="14">
    <source>
        <dbReference type="ARBA" id="ARBA00022842"/>
    </source>
</evidence>
<feature type="transmembrane region" description="Helical" evidence="24">
    <location>
        <begin position="30"/>
        <end position="49"/>
    </location>
</feature>
<dbReference type="GO" id="GO:0046872">
    <property type="term" value="F:metal ion binding"/>
    <property type="evidence" value="ECO:0007669"/>
    <property type="project" value="UniProtKB-KW"/>
</dbReference>